<organism evidence="2 3">
    <name type="scientific">Prunus yedoensis var. nudiflora</name>
    <dbReference type="NCBI Taxonomy" id="2094558"/>
    <lineage>
        <taxon>Eukaryota</taxon>
        <taxon>Viridiplantae</taxon>
        <taxon>Streptophyta</taxon>
        <taxon>Embryophyta</taxon>
        <taxon>Tracheophyta</taxon>
        <taxon>Spermatophyta</taxon>
        <taxon>Magnoliopsida</taxon>
        <taxon>eudicotyledons</taxon>
        <taxon>Gunneridae</taxon>
        <taxon>Pentapetalae</taxon>
        <taxon>rosids</taxon>
        <taxon>fabids</taxon>
        <taxon>Rosales</taxon>
        <taxon>Rosaceae</taxon>
        <taxon>Amygdaloideae</taxon>
        <taxon>Amygdaleae</taxon>
        <taxon>Prunus</taxon>
    </lineage>
</organism>
<evidence type="ECO:0000256" key="1">
    <source>
        <dbReference type="ARBA" id="ARBA00023303"/>
    </source>
</evidence>
<dbReference type="PANTHER" id="PTHR45651">
    <property type="entry name" value="CYCLIC NUCLEOTIDE-GATED ION CHANNEL 15-RELATED-RELATED"/>
    <property type="match status" value="1"/>
</dbReference>
<dbReference type="AlphaFoldDB" id="A0A314Z7M7"/>
<dbReference type="GO" id="GO:0016020">
    <property type="term" value="C:membrane"/>
    <property type="evidence" value="ECO:0007669"/>
    <property type="project" value="UniProtKB-SubCell"/>
</dbReference>
<keyword evidence="3" id="KW-1185">Reference proteome</keyword>
<protein>
    <submittedName>
        <fullName evidence="2">Cyclic nucleotide-gated ion channel 1-like isoform X2</fullName>
    </submittedName>
</protein>
<keyword evidence="1" id="KW-0407">Ion channel</keyword>
<reference evidence="2 3" key="1">
    <citation type="submission" date="2018-02" db="EMBL/GenBank/DDBJ databases">
        <title>Draft genome of wild Prunus yedoensis var. nudiflora.</title>
        <authorList>
            <person name="Baek S."/>
            <person name="Kim J.-H."/>
            <person name="Choi K."/>
            <person name="Kim G.-B."/>
            <person name="Cho A."/>
            <person name="Jang H."/>
            <person name="Shin C.-H."/>
            <person name="Yu H.-J."/>
            <person name="Mun J.-H."/>
        </authorList>
    </citation>
    <scope>NUCLEOTIDE SEQUENCE [LARGE SCALE GENOMIC DNA]</scope>
    <source>
        <strain evidence="3">cv. Jeju island</strain>
        <tissue evidence="2">Leaf</tissue>
    </source>
</reference>
<gene>
    <name evidence="2" type="ORF">Pyn_30984</name>
</gene>
<dbReference type="OrthoDB" id="1165096at2759"/>
<sequence>MVKNHRLKWDMTFAASSAFAVFIDPLMCYASVLLDDSACYYWDQTLILTFFAIRSAADLFYATDISVFLSRSHAEPFATSWTRIIGGPHTKICKILNGRKTLRLLRILPRICAALPILQAVILPGKYTSVDKTKLFYLIPIQYTLRDIRLYRGLNRSSNIETSVRRLLKAILDFLPFILVAHVSFNLISHI</sequence>
<dbReference type="EMBL" id="PJQY01000251">
    <property type="protein sequence ID" value="PQQ14690.1"/>
    <property type="molecule type" value="Genomic_DNA"/>
</dbReference>
<keyword evidence="1" id="KW-0406">Ion transport</keyword>
<name>A0A314Z7M7_PRUYE</name>
<keyword evidence="1" id="KW-0813">Transport</keyword>
<dbReference type="GO" id="GO:0034220">
    <property type="term" value="P:monoatomic ion transmembrane transport"/>
    <property type="evidence" value="ECO:0007669"/>
    <property type="project" value="UniProtKB-KW"/>
</dbReference>
<dbReference type="PANTHER" id="PTHR45651:SF68">
    <property type="entry name" value="ION TRANSPORT DOMAIN-CONTAINING PROTEIN"/>
    <property type="match status" value="1"/>
</dbReference>
<proteinExistence type="predicted"/>
<accession>A0A314Z7M7</accession>
<dbReference type="Proteomes" id="UP000250321">
    <property type="component" value="Unassembled WGS sequence"/>
</dbReference>
<comment type="caution">
    <text evidence="2">The sequence shown here is derived from an EMBL/GenBank/DDBJ whole genome shotgun (WGS) entry which is preliminary data.</text>
</comment>
<evidence type="ECO:0000313" key="3">
    <source>
        <dbReference type="Proteomes" id="UP000250321"/>
    </source>
</evidence>
<evidence type="ECO:0000313" key="2">
    <source>
        <dbReference type="EMBL" id="PQQ14690.1"/>
    </source>
</evidence>